<evidence type="ECO:0000259" key="4">
    <source>
        <dbReference type="Pfam" id="PF13377"/>
    </source>
</evidence>
<sequence>MHTPTGKARLQGYRKALKKNGIAWDEGRVKYGDSTMTRGYELCRELLEEKTPFSALFSCNDDMALGASKALHQAGLRIPQDVSLFGFDDAPSAKWLEPGLSTVYLPIDNMITTAIDQAIKLANHQPIETIPPFTGTLVLRESVTTGPWF</sequence>
<dbReference type="PANTHER" id="PTHR30146">
    <property type="entry name" value="LACI-RELATED TRANSCRIPTIONAL REPRESSOR"/>
    <property type="match status" value="1"/>
</dbReference>
<evidence type="ECO:0000256" key="3">
    <source>
        <dbReference type="ARBA" id="ARBA00023163"/>
    </source>
</evidence>
<dbReference type="SUPFAM" id="SSF53822">
    <property type="entry name" value="Periplasmic binding protein-like I"/>
    <property type="match status" value="1"/>
</dbReference>
<dbReference type="PANTHER" id="PTHR30146:SF67">
    <property type="entry name" value="HTH-TYPE TRANSCRIPTIONAL REGULATOR ASCG"/>
    <property type="match status" value="1"/>
</dbReference>
<dbReference type="KEGG" id="rtg:NCTC13098_01267"/>
<evidence type="ECO:0000313" key="5">
    <source>
        <dbReference type="EMBL" id="VDR24968.1"/>
    </source>
</evidence>
<accession>A0A3P8JDW0</accession>
<reference evidence="5 6" key="1">
    <citation type="submission" date="2018-12" db="EMBL/GenBank/DDBJ databases">
        <authorList>
            <consortium name="Pathogen Informatics"/>
        </authorList>
    </citation>
    <scope>NUCLEOTIDE SEQUENCE [LARGE SCALE GENOMIC DNA]</scope>
    <source>
        <strain evidence="5 6">NCTC13098</strain>
    </source>
</reference>
<evidence type="ECO:0000256" key="2">
    <source>
        <dbReference type="ARBA" id="ARBA00023125"/>
    </source>
</evidence>
<dbReference type="Gene3D" id="3.40.50.2300">
    <property type="match status" value="1"/>
</dbReference>
<dbReference type="InterPro" id="IPR028082">
    <property type="entry name" value="Peripla_BP_I"/>
</dbReference>
<organism evidence="5 6">
    <name type="scientific">Raoultella terrigena</name>
    <name type="common">Klebsiella terrigena</name>
    <dbReference type="NCBI Taxonomy" id="577"/>
    <lineage>
        <taxon>Bacteria</taxon>
        <taxon>Pseudomonadati</taxon>
        <taxon>Pseudomonadota</taxon>
        <taxon>Gammaproteobacteria</taxon>
        <taxon>Enterobacterales</taxon>
        <taxon>Enterobacteriaceae</taxon>
        <taxon>Klebsiella/Raoultella group</taxon>
        <taxon>Raoultella</taxon>
    </lineage>
</organism>
<dbReference type="Pfam" id="PF13377">
    <property type="entry name" value="Peripla_BP_3"/>
    <property type="match status" value="1"/>
</dbReference>
<dbReference type="Proteomes" id="UP000274346">
    <property type="component" value="Chromosome"/>
</dbReference>
<feature type="domain" description="Transcriptional regulator LacI/GalR-like sensor" evidence="4">
    <location>
        <begin position="4"/>
        <end position="143"/>
    </location>
</feature>
<name>A0A3P8JDW0_RAOTE</name>
<keyword evidence="3" id="KW-0804">Transcription</keyword>
<protein>
    <submittedName>
        <fullName evidence="5">Cryptic asc operon repressor</fullName>
    </submittedName>
</protein>
<evidence type="ECO:0000313" key="6">
    <source>
        <dbReference type="Proteomes" id="UP000274346"/>
    </source>
</evidence>
<keyword evidence="1" id="KW-0805">Transcription regulation</keyword>
<evidence type="ECO:0000256" key="1">
    <source>
        <dbReference type="ARBA" id="ARBA00023015"/>
    </source>
</evidence>
<dbReference type="EMBL" id="LR131271">
    <property type="protein sequence ID" value="VDR24968.1"/>
    <property type="molecule type" value="Genomic_DNA"/>
</dbReference>
<dbReference type="GO" id="GO:0000976">
    <property type="term" value="F:transcription cis-regulatory region binding"/>
    <property type="evidence" value="ECO:0007669"/>
    <property type="project" value="TreeGrafter"/>
</dbReference>
<keyword evidence="2" id="KW-0238">DNA-binding</keyword>
<dbReference type="GO" id="GO:0003700">
    <property type="term" value="F:DNA-binding transcription factor activity"/>
    <property type="evidence" value="ECO:0007669"/>
    <property type="project" value="TreeGrafter"/>
</dbReference>
<gene>
    <name evidence="5" type="primary">ascG_1</name>
    <name evidence="5" type="ORF">NCTC13098_01267</name>
</gene>
<dbReference type="AlphaFoldDB" id="A0A3P8JDW0"/>
<dbReference type="InterPro" id="IPR046335">
    <property type="entry name" value="LacI/GalR-like_sensor"/>
</dbReference>
<proteinExistence type="predicted"/>